<dbReference type="SUPFAM" id="SSF55008">
    <property type="entry name" value="HMA, heavy metal-associated domain"/>
    <property type="match status" value="1"/>
</dbReference>
<dbReference type="Gene3D" id="3.30.70.100">
    <property type="match status" value="1"/>
</dbReference>
<dbReference type="RefSeq" id="WP_150905734.1">
    <property type="nucleotide sequence ID" value="NZ_VTWT01000013.1"/>
</dbReference>
<proteinExistence type="predicted"/>
<sequence length="69" mass="7520">MKELKFKTNINCGGCVANVTPFLNKAEGISEWSVDTTNAQKVLTVTTEKLNEATVIELVKEAGYKAESL</sequence>
<dbReference type="GO" id="GO:0046872">
    <property type="term" value="F:metal ion binding"/>
    <property type="evidence" value="ECO:0007669"/>
    <property type="project" value="InterPro"/>
</dbReference>
<dbReference type="Pfam" id="PF00403">
    <property type="entry name" value="HMA"/>
    <property type="match status" value="1"/>
</dbReference>
<protein>
    <submittedName>
        <fullName evidence="2">Heavy-metal-associated domain-containing protein</fullName>
    </submittedName>
</protein>
<evidence type="ECO:0000313" key="2">
    <source>
        <dbReference type="EMBL" id="KAA9325154.1"/>
    </source>
</evidence>
<comment type="caution">
    <text evidence="2">The sequence shown here is derived from an EMBL/GenBank/DDBJ whole genome shotgun (WGS) entry which is preliminary data.</text>
</comment>
<dbReference type="EMBL" id="VTWT01000013">
    <property type="protein sequence ID" value="KAA9325154.1"/>
    <property type="molecule type" value="Genomic_DNA"/>
</dbReference>
<dbReference type="CDD" id="cd00371">
    <property type="entry name" value="HMA"/>
    <property type="match status" value="1"/>
</dbReference>
<dbReference type="InterPro" id="IPR036163">
    <property type="entry name" value="HMA_dom_sf"/>
</dbReference>
<dbReference type="Proteomes" id="UP000326570">
    <property type="component" value="Unassembled WGS sequence"/>
</dbReference>
<accession>A0A5N1IKG8</accession>
<organism evidence="2 3">
    <name type="scientific">Adhaeribacter soli</name>
    <dbReference type="NCBI Taxonomy" id="2607655"/>
    <lineage>
        <taxon>Bacteria</taxon>
        <taxon>Pseudomonadati</taxon>
        <taxon>Bacteroidota</taxon>
        <taxon>Cytophagia</taxon>
        <taxon>Cytophagales</taxon>
        <taxon>Hymenobacteraceae</taxon>
        <taxon>Adhaeribacter</taxon>
    </lineage>
</organism>
<dbReference type="AlphaFoldDB" id="A0A5N1IKG8"/>
<evidence type="ECO:0000313" key="3">
    <source>
        <dbReference type="Proteomes" id="UP000326570"/>
    </source>
</evidence>
<evidence type="ECO:0000259" key="1">
    <source>
        <dbReference type="PROSITE" id="PS50846"/>
    </source>
</evidence>
<feature type="domain" description="HMA" evidence="1">
    <location>
        <begin position="1"/>
        <end position="67"/>
    </location>
</feature>
<dbReference type="PROSITE" id="PS50846">
    <property type="entry name" value="HMA_2"/>
    <property type="match status" value="1"/>
</dbReference>
<reference evidence="2 3" key="1">
    <citation type="submission" date="2019-09" db="EMBL/GenBank/DDBJ databases">
        <title>Genome sequence of Adhaeribacter sp. M2.</title>
        <authorList>
            <person name="Srinivasan S."/>
        </authorList>
    </citation>
    <scope>NUCLEOTIDE SEQUENCE [LARGE SCALE GENOMIC DNA]</scope>
    <source>
        <strain evidence="2 3">M2</strain>
    </source>
</reference>
<gene>
    <name evidence="2" type="ORF">F0P94_18135</name>
</gene>
<keyword evidence="3" id="KW-1185">Reference proteome</keyword>
<name>A0A5N1IKG8_9BACT</name>
<dbReference type="InterPro" id="IPR006121">
    <property type="entry name" value="HMA_dom"/>
</dbReference>